<evidence type="ECO:0000256" key="4">
    <source>
        <dbReference type="ARBA" id="ARBA00023136"/>
    </source>
</evidence>
<organism evidence="8 9">
    <name type="scientific">Gaoshiqia sediminis</name>
    <dbReference type="NCBI Taxonomy" id="2986998"/>
    <lineage>
        <taxon>Bacteria</taxon>
        <taxon>Pseudomonadati</taxon>
        <taxon>Bacteroidota</taxon>
        <taxon>Bacteroidia</taxon>
        <taxon>Marinilabiliales</taxon>
        <taxon>Prolixibacteraceae</taxon>
        <taxon>Gaoshiqia</taxon>
    </lineage>
</organism>
<evidence type="ECO:0000313" key="9">
    <source>
        <dbReference type="Proteomes" id="UP001163821"/>
    </source>
</evidence>
<dbReference type="InterPro" id="IPR033985">
    <property type="entry name" value="SusD-like_N"/>
</dbReference>
<dbReference type="InterPro" id="IPR011990">
    <property type="entry name" value="TPR-like_helical_dom_sf"/>
</dbReference>
<evidence type="ECO:0000259" key="7">
    <source>
        <dbReference type="Pfam" id="PF14322"/>
    </source>
</evidence>
<accession>A0AA41YD03</accession>
<keyword evidence="4" id="KW-0472">Membrane</keyword>
<feature type="domain" description="SusD-like N-terminal" evidence="7">
    <location>
        <begin position="109"/>
        <end position="227"/>
    </location>
</feature>
<dbReference type="AlphaFoldDB" id="A0AA41YD03"/>
<evidence type="ECO:0000256" key="3">
    <source>
        <dbReference type="ARBA" id="ARBA00022729"/>
    </source>
</evidence>
<evidence type="ECO:0000256" key="2">
    <source>
        <dbReference type="ARBA" id="ARBA00006275"/>
    </source>
</evidence>
<proteinExistence type="inferred from homology"/>
<keyword evidence="9" id="KW-1185">Reference proteome</keyword>
<evidence type="ECO:0000256" key="1">
    <source>
        <dbReference type="ARBA" id="ARBA00004442"/>
    </source>
</evidence>
<dbReference type="InterPro" id="IPR012944">
    <property type="entry name" value="SusD_RagB_dom"/>
</dbReference>
<protein>
    <submittedName>
        <fullName evidence="8">RagB/SusD family nutrient uptake outer membrane protein</fullName>
    </submittedName>
</protein>
<comment type="subcellular location">
    <subcellularLocation>
        <location evidence="1">Cell outer membrane</location>
    </subcellularLocation>
</comment>
<sequence>MKIYNILFFIILVAFISSCESDYLDKMEESEGYDFEDVFLDSVNFKNFNDKLVVTPLLKRHRNDVRPLGDFDDVSDNSISGPNWTGVPSVQAAAGDFYPMRTNGNAVMCNNDTWSRIWNQIRVANICIRNIDFYPGSISSRNVILGTSYYFRGYAYFELVRRWGGMPYFYKPISADENMDVPRLSYQETMLLAAADLDSAAMYLKPVIPESDWGRPTQVAALGYKAKALVYAASEFAAMQPGAFTDLWDDAALAADEAIKVAEDNGYGLVPMDKYYYIFKENEEEVYTKEILYGRRSDHTWGSNSYKQRYRPPGQLSGQYATAPNQLLVDCFEMQATGLPINDPASGYNPQDPYAGRDPRFAESIITNQQTVMGRKMQIYDRDETKTPATLGSLSLVYSDGQVSMGYTKTGYYNNKWMGRTFNANLDMHYPEIRMSELYLLFAEAANEAWGTPAQLNTACRYSAEEALNVVRNRALMPNIASKFLSKDAFRERVRNERRVELCFEDNRLFDIRRWHIAHLPENRDMWKMDIAKVAVSAECPTGFRYTPMLYQQRVFEEKHYLFVIKLDDTNIGPNFLQNPGW</sequence>
<feature type="domain" description="RagB/SusD" evidence="6">
    <location>
        <begin position="297"/>
        <end position="582"/>
    </location>
</feature>
<dbReference type="EMBL" id="JAPAAF010000032">
    <property type="protein sequence ID" value="MCW0484255.1"/>
    <property type="molecule type" value="Genomic_DNA"/>
</dbReference>
<evidence type="ECO:0000256" key="5">
    <source>
        <dbReference type="ARBA" id="ARBA00023237"/>
    </source>
</evidence>
<comment type="similarity">
    <text evidence="2">Belongs to the SusD family.</text>
</comment>
<dbReference type="Pfam" id="PF07980">
    <property type="entry name" value="SusD_RagB"/>
    <property type="match status" value="1"/>
</dbReference>
<dbReference type="Gene3D" id="1.25.40.390">
    <property type="match status" value="1"/>
</dbReference>
<evidence type="ECO:0000259" key="6">
    <source>
        <dbReference type="Pfam" id="PF07980"/>
    </source>
</evidence>
<name>A0AA41YD03_9BACT</name>
<keyword evidence="3" id="KW-0732">Signal</keyword>
<reference evidence="8" key="1">
    <citation type="submission" date="2022-10" db="EMBL/GenBank/DDBJ databases">
        <title>Gaoshiqiia sediminis gen. nov., sp. nov., isolated from coastal sediment.</title>
        <authorList>
            <person name="Yu W.X."/>
            <person name="Mu D.S."/>
            <person name="Du J.Z."/>
            <person name="Liang Y.Q."/>
        </authorList>
    </citation>
    <scope>NUCLEOTIDE SEQUENCE</scope>
    <source>
        <strain evidence="8">A06</strain>
    </source>
</reference>
<dbReference type="Pfam" id="PF14322">
    <property type="entry name" value="SusD-like_3"/>
    <property type="match status" value="1"/>
</dbReference>
<evidence type="ECO:0000313" key="8">
    <source>
        <dbReference type="EMBL" id="MCW0484255.1"/>
    </source>
</evidence>
<dbReference type="SUPFAM" id="SSF48452">
    <property type="entry name" value="TPR-like"/>
    <property type="match status" value="1"/>
</dbReference>
<dbReference type="GO" id="GO:0009279">
    <property type="term" value="C:cell outer membrane"/>
    <property type="evidence" value="ECO:0007669"/>
    <property type="project" value="UniProtKB-SubCell"/>
</dbReference>
<dbReference type="RefSeq" id="WP_282592848.1">
    <property type="nucleotide sequence ID" value="NZ_JAPAAF010000032.1"/>
</dbReference>
<keyword evidence="5" id="KW-0998">Cell outer membrane</keyword>
<dbReference type="PROSITE" id="PS51257">
    <property type="entry name" value="PROKAR_LIPOPROTEIN"/>
    <property type="match status" value="1"/>
</dbReference>
<dbReference type="Proteomes" id="UP001163821">
    <property type="component" value="Unassembled WGS sequence"/>
</dbReference>
<gene>
    <name evidence="8" type="ORF">N2K84_16050</name>
</gene>
<comment type="caution">
    <text evidence="8">The sequence shown here is derived from an EMBL/GenBank/DDBJ whole genome shotgun (WGS) entry which is preliminary data.</text>
</comment>